<sequence>MADNTVPVVPTRNNRRLSHLKTDLRARITPTEALSDDLIDVWEHAVTLFQGCEWQDAAESFLYLSRTIEHELYSTSCLINAAIVFAKLGDYSTASHVLEDAMPVDELLALTLFVTGHIEYQLDELEKCQDCFTVALSAMKNPVEDYHRFGLEFTLTVSQIQDNLWTCNHAMAGHPGALTSLPAECIFRAPARVADPLTPASKRSSSADSAHMPALSEGTATPPQTPLSGVEKTMEYGPDGLTWHTQEDGSMVVAEDDAPPLPFKKPSTVQIIGGLTRRLSTQRRPPSPSKPTGIPPRRNRRALSPRDARVQGDSIQELAEYISDLPRQNQMDPRSAEAEHEDVGELASFLRAGPRPQPLNIPSKLASQQIAPGSASSSLYSRPASIQSADLLPWDTMSTRSSSPSPYRYRSGVGSYLAHGRVPTSAPRSRASSRSPLSREVDSTPAHEQPSKSLHPPMHDPTSGNSWPLAPGIAESLSSMSLSREGSIKSLPKGLKSFSPSNFIPKRKSSLIRPAFSRTRPGSSGASISSKKPAPSILSNGTKDSVGGAFRFLNGMGHG</sequence>
<feature type="compositionally biased region" description="Low complexity" evidence="1">
    <location>
        <begin position="371"/>
        <end position="382"/>
    </location>
</feature>
<gene>
    <name evidence="2" type="ORF">CKM354_000282200</name>
</gene>
<reference evidence="2 3" key="1">
    <citation type="submission" date="2021-01" db="EMBL/GenBank/DDBJ databases">
        <title>Cercospora kikuchii MAFF 305040 whole genome shotgun sequence.</title>
        <authorList>
            <person name="Kashiwa T."/>
            <person name="Suzuki T."/>
        </authorList>
    </citation>
    <scope>NUCLEOTIDE SEQUENCE [LARGE SCALE GENOMIC DNA]</scope>
    <source>
        <strain evidence="2 3">MAFF 305040</strain>
    </source>
</reference>
<evidence type="ECO:0000313" key="3">
    <source>
        <dbReference type="Proteomes" id="UP000825890"/>
    </source>
</evidence>
<protein>
    <submittedName>
        <fullName evidence="2">Uncharacterized protein</fullName>
    </submittedName>
</protein>
<dbReference type="Proteomes" id="UP000825890">
    <property type="component" value="Unassembled WGS sequence"/>
</dbReference>
<feature type="region of interest" description="Disordered" evidence="1">
    <location>
        <begin position="418"/>
        <end position="549"/>
    </location>
</feature>
<evidence type="ECO:0000256" key="1">
    <source>
        <dbReference type="SAM" id="MobiDB-lite"/>
    </source>
</evidence>
<feature type="region of interest" description="Disordered" evidence="1">
    <location>
        <begin position="196"/>
        <end position="244"/>
    </location>
</feature>
<dbReference type="Gene3D" id="1.25.40.10">
    <property type="entry name" value="Tetratricopeptide repeat domain"/>
    <property type="match status" value="1"/>
</dbReference>
<name>A0A9P3CAM4_9PEZI</name>
<organism evidence="2 3">
    <name type="scientific">Cercospora kikuchii</name>
    <dbReference type="NCBI Taxonomy" id="84275"/>
    <lineage>
        <taxon>Eukaryota</taxon>
        <taxon>Fungi</taxon>
        <taxon>Dikarya</taxon>
        <taxon>Ascomycota</taxon>
        <taxon>Pezizomycotina</taxon>
        <taxon>Dothideomycetes</taxon>
        <taxon>Dothideomycetidae</taxon>
        <taxon>Mycosphaerellales</taxon>
        <taxon>Mycosphaerellaceae</taxon>
        <taxon>Cercospora</taxon>
    </lineage>
</organism>
<dbReference type="EMBL" id="BOLY01000002">
    <property type="protein sequence ID" value="GIZ39439.1"/>
    <property type="molecule type" value="Genomic_DNA"/>
</dbReference>
<proteinExistence type="predicted"/>
<dbReference type="GeneID" id="68288397"/>
<feature type="compositionally biased region" description="Polar residues" evidence="1">
    <location>
        <begin position="520"/>
        <end position="530"/>
    </location>
</feature>
<dbReference type="OrthoDB" id="3642326at2759"/>
<comment type="caution">
    <text evidence="2">The sequence shown here is derived from an EMBL/GenBank/DDBJ whole genome shotgun (WGS) entry which is preliminary data.</text>
</comment>
<dbReference type="AlphaFoldDB" id="A0A9P3CAM4"/>
<feature type="region of interest" description="Disordered" evidence="1">
    <location>
        <begin position="275"/>
        <end position="382"/>
    </location>
</feature>
<dbReference type="RefSeq" id="XP_044653926.1">
    <property type="nucleotide sequence ID" value="XM_044797991.1"/>
</dbReference>
<dbReference type="SUPFAM" id="SSF48452">
    <property type="entry name" value="TPR-like"/>
    <property type="match status" value="1"/>
</dbReference>
<evidence type="ECO:0000313" key="2">
    <source>
        <dbReference type="EMBL" id="GIZ39439.1"/>
    </source>
</evidence>
<feature type="compositionally biased region" description="Basic and acidic residues" evidence="1">
    <location>
        <begin position="334"/>
        <end position="343"/>
    </location>
</feature>
<dbReference type="InterPro" id="IPR011990">
    <property type="entry name" value="TPR-like_helical_dom_sf"/>
</dbReference>
<feature type="compositionally biased region" description="Low complexity" evidence="1">
    <location>
        <begin position="425"/>
        <end position="436"/>
    </location>
</feature>
<keyword evidence="3" id="KW-1185">Reference proteome</keyword>
<accession>A0A9P3CAM4</accession>